<protein>
    <submittedName>
        <fullName evidence="7">Lipopolysaccharide transport system ATP-binding protein</fullName>
    </submittedName>
</protein>
<dbReference type="GO" id="GO:0140359">
    <property type="term" value="F:ABC-type transporter activity"/>
    <property type="evidence" value="ECO:0007669"/>
    <property type="project" value="InterPro"/>
</dbReference>
<dbReference type="STRING" id="1122156.SAMN02745117_00376"/>
<name>A0A1M4TXL9_9BURK</name>
<gene>
    <name evidence="7" type="ORF">SAMN02745117_00376</name>
</gene>
<dbReference type="InterPro" id="IPR029439">
    <property type="entry name" value="Wzt_C"/>
</dbReference>
<keyword evidence="3" id="KW-1003">Cell membrane</keyword>
<dbReference type="GO" id="GO:0016887">
    <property type="term" value="F:ATP hydrolysis activity"/>
    <property type="evidence" value="ECO:0007669"/>
    <property type="project" value="InterPro"/>
</dbReference>
<evidence type="ECO:0000256" key="2">
    <source>
        <dbReference type="ARBA" id="ARBA00022448"/>
    </source>
</evidence>
<comment type="similarity">
    <text evidence="1">Belongs to the ABC transporter superfamily.</text>
</comment>
<evidence type="ECO:0000256" key="1">
    <source>
        <dbReference type="ARBA" id="ARBA00005417"/>
    </source>
</evidence>
<dbReference type="GO" id="GO:0016020">
    <property type="term" value="C:membrane"/>
    <property type="evidence" value="ECO:0007669"/>
    <property type="project" value="InterPro"/>
</dbReference>
<dbReference type="CDD" id="cd03220">
    <property type="entry name" value="ABC_KpsT_Wzt"/>
    <property type="match status" value="1"/>
</dbReference>
<dbReference type="InterPro" id="IPR027417">
    <property type="entry name" value="P-loop_NTPase"/>
</dbReference>
<evidence type="ECO:0000256" key="5">
    <source>
        <dbReference type="ARBA" id="ARBA00022840"/>
    </source>
</evidence>
<dbReference type="InterPro" id="IPR003439">
    <property type="entry name" value="ABC_transporter-like_ATP-bd"/>
</dbReference>
<keyword evidence="4" id="KW-0547">Nucleotide-binding</keyword>
<dbReference type="Pfam" id="PF00005">
    <property type="entry name" value="ABC_tran"/>
    <property type="match status" value="1"/>
</dbReference>
<dbReference type="RefSeq" id="WP_073354057.1">
    <property type="nucleotide sequence ID" value="NZ_FQUZ01000003.1"/>
</dbReference>
<evidence type="ECO:0000313" key="8">
    <source>
        <dbReference type="Proteomes" id="UP000184327"/>
    </source>
</evidence>
<dbReference type="PANTHER" id="PTHR46743:SF2">
    <property type="entry name" value="TEICHOIC ACIDS EXPORT ATP-BINDING PROTEIN TAGH"/>
    <property type="match status" value="1"/>
</dbReference>
<dbReference type="Proteomes" id="UP000184327">
    <property type="component" value="Unassembled WGS sequence"/>
</dbReference>
<dbReference type="PROSITE" id="PS50893">
    <property type="entry name" value="ABC_TRANSPORTER_2"/>
    <property type="match status" value="1"/>
</dbReference>
<evidence type="ECO:0000313" key="7">
    <source>
        <dbReference type="EMBL" id="SHE49153.1"/>
    </source>
</evidence>
<evidence type="ECO:0000259" key="6">
    <source>
        <dbReference type="PROSITE" id="PS50893"/>
    </source>
</evidence>
<accession>A0A1M4TXL9</accession>
<dbReference type="PANTHER" id="PTHR46743">
    <property type="entry name" value="TEICHOIC ACIDS EXPORT ATP-BINDING PROTEIN TAGH"/>
    <property type="match status" value="1"/>
</dbReference>
<dbReference type="GO" id="GO:0005524">
    <property type="term" value="F:ATP binding"/>
    <property type="evidence" value="ECO:0007669"/>
    <property type="project" value="UniProtKB-KW"/>
</dbReference>
<dbReference type="SUPFAM" id="SSF52540">
    <property type="entry name" value="P-loop containing nucleoside triphosphate hydrolases"/>
    <property type="match status" value="1"/>
</dbReference>
<keyword evidence="2" id="KW-0813">Transport</keyword>
<keyword evidence="5 7" id="KW-0067">ATP-binding</keyword>
<evidence type="ECO:0000256" key="3">
    <source>
        <dbReference type="ARBA" id="ARBA00022475"/>
    </source>
</evidence>
<feature type="domain" description="ABC transporter" evidence="6">
    <location>
        <begin position="14"/>
        <end position="253"/>
    </location>
</feature>
<keyword evidence="3" id="KW-0472">Membrane</keyword>
<keyword evidence="8" id="KW-1185">Reference proteome</keyword>
<evidence type="ECO:0000256" key="4">
    <source>
        <dbReference type="ARBA" id="ARBA00022741"/>
    </source>
</evidence>
<dbReference type="InterPro" id="IPR050683">
    <property type="entry name" value="Bact_Polysacc_Export_ATP-bd"/>
</dbReference>
<dbReference type="AlphaFoldDB" id="A0A1M4TXL9"/>
<dbReference type="InterPro" id="IPR015860">
    <property type="entry name" value="ABC_transpr_TagH-like"/>
</dbReference>
<dbReference type="CDD" id="cd10147">
    <property type="entry name" value="Wzt_C-like"/>
    <property type="match status" value="1"/>
</dbReference>
<dbReference type="EMBL" id="FQUZ01000003">
    <property type="protein sequence ID" value="SHE49153.1"/>
    <property type="molecule type" value="Genomic_DNA"/>
</dbReference>
<dbReference type="Gene3D" id="2.70.50.60">
    <property type="entry name" value="abc- transporter (atp binding component) like domain"/>
    <property type="match status" value="1"/>
</dbReference>
<organism evidence="7 8">
    <name type="scientific">Lampropedia hyalina DSM 16112</name>
    <dbReference type="NCBI Taxonomy" id="1122156"/>
    <lineage>
        <taxon>Bacteria</taxon>
        <taxon>Pseudomonadati</taxon>
        <taxon>Pseudomonadota</taxon>
        <taxon>Betaproteobacteria</taxon>
        <taxon>Burkholderiales</taxon>
        <taxon>Comamonadaceae</taxon>
        <taxon>Lampropedia</taxon>
    </lineage>
</organism>
<sequence>MTPSAPDHSPAAVLRISNVSKEYRLYDSPRARLQTLLTGEGAYRSQKALQNVSFSLPRGQCMGVVGSNGAGKSTLLKLVTGTIRPTSGTVSVDGRITAILELGAGFHPDFTGRQNLHFSGSLIGLSAEQLHTLEPEILAFSELGEAIDRPVRTYSSGMTVRLGFALVTAVQPDVLIVDEALAVGDMRFQKKCIDRIQAFRDAGCSILFCSHSNYHVRQLCDVALWLDKGQQRMFGPTEDVLVAYEQHLRQLDQEVSGAPISLAPTASGDPDATPADFRHAASDKAEIVEFRIDSLDESSEPPLLQSHDLRVHVTVQMPPDEVPSIGVMIEQHHGVGITSVATHWENTQPHSLGNGLWRATLYYPDISLHTGEYVLSAYLFDASGLLVYDQWFQHKIIRLHYAHSRPGIVQLPHTWEA</sequence>
<dbReference type="SMART" id="SM00382">
    <property type="entry name" value="AAA"/>
    <property type="match status" value="1"/>
</dbReference>
<dbReference type="Gene3D" id="3.40.50.300">
    <property type="entry name" value="P-loop containing nucleotide triphosphate hydrolases"/>
    <property type="match status" value="1"/>
</dbReference>
<dbReference type="OrthoDB" id="9778870at2"/>
<reference evidence="7 8" key="1">
    <citation type="submission" date="2016-11" db="EMBL/GenBank/DDBJ databases">
        <authorList>
            <person name="Jaros S."/>
            <person name="Januszkiewicz K."/>
            <person name="Wedrychowicz H."/>
        </authorList>
    </citation>
    <scope>NUCLEOTIDE SEQUENCE [LARGE SCALE GENOMIC DNA]</scope>
    <source>
        <strain evidence="7 8">DSM 16112</strain>
    </source>
</reference>
<proteinExistence type="inferred from homology"/>
<dbReference type="InterPro" id="IPR003593">
    <property type="entry name" value="AAA+_ATPase"/>
</dbReference>